<feature type="compositionally biased region" description="Basic residues" evidence="1">
    <location>
        <begin position="206"/>
        <end position="215"/>
    </location>
</feature>
<dbReference type="EMBL" id="KI913196">
    <property type="protein sequence ID" value="ETV67577.1"/>
    <property type="molecule type" value="Genomic_DNA"/>
</dbReference>
<accession>W4FJB0</accession>
<dbReference type="PANTHER" id="PTHR36332:SF1">
    <property type="entry name" value="STRESS RESPONSE PROTEIN"/>
    <property type="match status" value="1"/>
</dbReference>
<evidence type="ECO:0000313" key="3">
    <source>
        <dbReference type="EMBL" id="ETV67577.1"/>
    </source>
</evidence>
<dbReference type="AlphaFoldDB" id="W4FJB0"/>
<evidence type="ECO:0000256" key="1">
    <source>
        <dbReference type="SAM" id="MobiDB-lite"/>
    </source>
</evidence>
<dbReference type="InterPro" id="IPR013087">
    <property type="entry name" value="Znf_C2H2_type"/>
</dbReference>
<sequence>MALFRAAQKHMDIMNTDLVVSDDGDDDSSGVSGDEGEDSDEDAVHQRRRRAASDSDDDGDRPRKEVDADDDSDDAEAEVDEEEERAAFLDDFVPTTLEGRNAFRCKVCPQVKLFNEQDILNHVQSKKHKRACITPEEIARLKARNQRKSAKRRLKHQTALDAKKALANKAKDNSSSNNENKTHKTSAKRTKPTADAPASTEERVPKKAKKSSAKA</sequence>
<feature type="domain" description="C2H2-type" evidence="2">
    <location>
        <begin position="103"/>
        <end position="128"/>
    </location>
</feature>
<dbReference type="OrthoDB" id="79712at2759"/>
<gene>
    <name evidence="3" type="ORF">H257_16303</name>
</gene>
<dbReference type="PANTHER" id="PTHR36332">
    <property type="entry name" value="STRESS RESPONSE PROTEIN"/>
    <property type="match status" value="1"/>
</dbReference>
<feature type="compositionally biased region" description="Acidic residues" evidence="1">
    <location>
        <begin position="20"/>
        <end position="41"/>
    </location>
</feature>
<dbReference type="Pfam" id="PF12874">
    <property type="entry name" value="zf-met"/>
    <property type="match status" value="1"/>
</dbReference>
<feature type="compositionally biased region" description="Acidic residues" evidence="1">
    <location>
        <begin position="67"/>
        <end position="84"/>
    </location>
</feature>
<feature type="region of interest" description="Disordered" evidence="1">
    <location>
        <begin position="143"/>
        <end position="215"/>
    </location>
</feature>
<protein>
    <recommendedName>
        <fullName evidence="2">C2H2-type domain-containing protein</fullName>
    </recommendedName>
</protein>
<organism evidence="3">
    <name type="scientific">Aphanomyces astaci</name>
    <name type="common">Crayfish plague agent</name>
    <dbReference type="NCBI Taxonomy" id="112090"/>
    <lineage>
        <taxon>Eukaryota</taxon>
        <taxon>Sar</taxon>
        <taxon>Stramenopiles</taxon>
        <taxon>Oomycota</taxon>
        <taxon>Saprolegniomycetes</taxon>
        <taxon>Saprolegniales</taxon>
        <taxon>Verrucalvaceae</taxon>
        <taxon>Aphanomyces</taxon>
    </lineage>
</organism>
<feature type="compositionally biased region" description="Basic and acidic residues" evidence="1">
    <location>
        <begin position="161"/>
        <end position="172"/>
    </location>
</feature>
<proteinExistence type="predicted"/>
<reference evidence="3" key="1">
    <citation type="submission" date="2013-12" db="EMBL/GenBank/DDBJ databases">
        <title>The Genome Sequence of Aphanomyces astaci APO3.</title>
        <authorList>
            <consortium name="The Broad Institute Genomics Platform"/>
            <person name="Russ C."/>
            <person name="Tyler B."/>
            <person name="van West P."/>
            <person name="Dieguez-Uribeondo J."/>
            <person name="Young S.K."/>
            <person name="Zeng Q."/>
            <person name="Gargeya S."/>
            <person name="Fitzgerald M."/>
            <person name="Abouelleil A."/>
            <person name="Alvarado L."/>
            <person name="Chapman S.B."/>
            <person name="Gainer-Dewar J."/>
            <person name="Goldberg J."/>
            <person name="Griggs A."/>
            <person name="Gujja S."/>
            <person name="Hansen M."/>
            <person name="Howarth C."/>
            <person name="Imamovic A."/>
            <person name="Ireland A."/>
            <person name="Larimer J."/>
            <person name="McCowan C."/>
            <person name="Murphy C."/>
            <person name="Pearson M."/>
            <person name="Poon T.W."/>
            <person name="Priest M."/>
            <person name="Roberts A."/>
            <person name="Saif S."/>
            <person name="Shea T."/>
            <person name="Sykes S."/>
            <person name="Wortman J."/>
            <person name="Nusbaum C."/>
            <person name="Birren B."/>
        </authorList>
    </citation>
    <scope>NUCLEOTIDE SEQUENCE [LARGE SCALE GENOMIC DNA]</scope>
    <source>
        <strain evidence="3">APO3</strain>
    </source>
</reference>
<dbReference type="RefSeq" id="XP_009842981.1">
    <property type="nucleotide sequence ID" value="XM_009844679.1"/>
</dbReference>
<feature type="region of interest" description="Disordered" evidence="1">
    <location>
        <begin position="1"/>
        <end position="90"/>
    </location>
</feature>
<feature type="compositionally biased region" description="Basic residues" evidence="1">
    <location>
        <begin position="143"/>
        <end position="156"/>
    </location>
</feature>
<dbReference type="VEuPathDB" id="FungiDB:H257_16303"/>
<dbReference type="GeneID" id="20818299"/>
<name>W4FJB0_APHAT</name>
<evidence type="ECO:0000259" key="2">
    <source>
        <dbReference type="Pfam" id="PF12874"/>
    </source>
</evidence>